<accession>A0A511X4L4</accession>
<protein>
    <recommendedName>
        <fullName evidence="3">YolD-like family protein</fullName>
    </recommendedName>
</protein>
<evidence type="ECO:0000313" key="2">
    <source>
        <dbReference type="Proteomes" id="UP000321400"/>
    </source>
</evidence>
<gene>
    <name evidence="1" type="ORF">HAL01_23470</name>
</gene>
<keyword evidence="2" id="KW-1185">Reference proteome</keyword>
<dbReference type="STRING" id="442899.SAMN05720591_12717"/>
<evidence type="ECO:0008006" key="3">
    <source>
        <dbReference type="Google" id="ProtNLM"/>
    </source>
</evidence>
<dbReference type="Proteomes" id="UP000321400">
    <property type="component" value="Unassembled WGS sequence"/>
</dbReference>
<dbReference type="AlphaFoldDB" id="A0A511X4L4"/>
<dbReference type="Pfam" id="PF08863">
    <property type="entry name" value="YolD"/>
    <property type="match status" value="1"/>
</dbReference>
<comment type="caution">
    <text evidence="1">The sequence shown here is derived from an EMBL/GenBank/DDBJ whole genome shotgun (WGS) entry which is preliminary data.</text>
</comment>
<dbReference type="OrthoDB" id="2376882at2"/>
<evidence type="ECO:0000313" key="1">
    <source>
        <dbReference type="EMBL" id="GEN57883.1"/>
    </source>
</evidence>
<reference evidence="1 2" key="1">
    <citation type="submission" date="2019-07" db="EMBL/GenBank/DDBJ databases">
        <title>Whole genome shotgun sequence of Halolactibacillus alkaliphilus NBRC 103919.</title>
        <authorList>
            <person name="Hosoyama A."/>
            <person name="Uohara A."/>
            <person name="Ohji S."/>
            <person name="Ichikawa N."/>
        </authorList>
    </citation>
    <scope>NUCLEOTIDE SEQUENCE [LARGE SCALE GENOMIC DNA]</scope>
    <source>
        <strain evidence="1 2">NBRC 103919</strain>
    </source>
</reference>
<dbReference type="InterPro" id="IPR014962">
    <property type="entry name" value="YolD"/>
</dbReference>
<dbReference type="EMBL" id="BJYE01000045">
    <property type="protein sequence ID" value="GEN57883.1"/>
    <property type="molecule type" value="Genomic_DNA"/>
</dbReference>
<dbReference type="RefSeq" id="WP_089802907.1">
    <property type="nucleotide sequence ID" value="NZ_BJYE01000045.1"/>
</dbReference>
<name>A0A511X4L4_9BACI</name>
<organism evidence="1 2">
    <name type="scientific">Halolactibacillus alkaliphilus</name>
    <dbReference type="NCBI Taxonomy" id="442899"/>
    <lineage>
        <taxon>Bacteria</taxon>
        <taxon>Bacillati</taxon>
        <taxon>Bacillota</taxon>
        <taxon>Bacilli</taxon>
        <taxon>Bacillales</taxon>
        <taxon>Bacillaceae</taxon>
        <taxon>Halolactibacillus</taxon>
    </lineage>
</organism>
<sequence length="111" mass="12673">MNKLSEGSNLIWESSRMILPEHKARIRAHDLTPQPRSRPILSADQLSILDQQLKVICTLNTPASITYYKNKQYLKISGRDIRLLNSKTLEIATSKGCDHILLKDIIEIHPL</sequence>
<proteinExistence type="predicted"/>